<dbReference type="InterPro" id="IPR013154">
    <property type="entry name" value="ADH-like_N"/>
</dbReference>
<dbReference type="PANTHER" id="PTHR42683">
    <property type="entry name" value="ALDEHYDE REDUCTASE"/>
    <property type="match status" value="1"/>
</dbReference>
<dbReference type="Pfam" id="PF08240">
    <property type="entry name" value="ADH_N"/>
    <property type="match status" value="1"/>
</dbReference>
<evidence type="ECO:0000259" key="8">
    <source>
        <dbReference type="SMART" id="SM00829"/>
    </source>
</evidence>
<accession>A0A0C9S4Y6</accession>
<evidence type="ECO:0000256" key="1">
    <source>
        <dbReference type="ARBA" id="ARBA00001947"/>
    </source>
</evidence>
<dbReference type="Pfam" id="PF00107">
    <property type="entry name" value="ADH_zinc_N"/>
    <property type="match status" value="1"/>
</dbReference>
<comment type="cofactor">
    <cofactor evidence="1 7">
        <name>Zn(2+)</name>
        <dbReference type="ChEBI" id="CHEBI:29105"/>
    </cofactor>
</comment>
<comment type="function">
    <text evidence="6">Involved in lignin biosynthesis. Catalyzes the final step specific for the production of lignin monomers. Catalyzes the NADPH-dependent reduction of coniferaldehyde, 5-hydroxyconiferaldehyde, sinapaldehyde, 4-coumaraldehyde and caffeyl aldehyde to their respective alcohols.</text>
</comment>
<dbReference type="SUPFAM" id="SSF50129">
    <property type="entry name" value="GroES-like"/>
    <property type="match status" value="1"/>
</dbReference>
<dbReference type="InterPro" id="IPR002328">
    <property type="entry name" value="ADH_Zn_CS"/>
</dbReference>
<protein>
    <submittedName>
        <fullName evidence="9">TSA: Wollemia nobilis Ref_Wollemi_Transcript_22097_1460 transcribed RNA sequence</fullName>
    </submittedName>
</protein>
<keyword evidence="4 7" id="KW-0862">Zinc</keyword>
<dbReference type="GO" id="GO:0009809">
    <property type="term" value="P:lignin biosynthetic process"/>
    <property type="evidence" value="ECO:0007669"/>
    <property type="project" value="UniProtKB-ARBA"/>
</dbReference>
<dbReference type="CDD" id="cd05283">
    <property type="entry name" value="CAD1"/>
    <property type="match status" value="1"/>
</dbReference>
<evidence type="ECO:0000256" key="2">
    <source>
        <dbReference type="ARBA" id="ARBA00008072"/>
    </source>
</evidence>
<dbReference type="GO" id="GO:0008270">
    <property type="term" value="F:zinc ion binding"/>
    <property type="evidence" value="ECO:0007669"/>
    <property type="project" value="InterPro"/>
</dbReference>
<dbReference type="FunFam" id="3.40.50.720:FF:000022">
    <property type="entry name" value="Cinnamyl alcohol dehydrogenase"/>
    <property type="match status" value="1"/>
</dbReference>
<feature type="domain" description="Enoyl reductase (ER)" evidence="8">
    <location>
        <begin position="16"/>
        <end position="345"/>
    </location>
</feature>
<evidence type="ECO:0000256" key="6">
    <source>
        <dbReference type="ARBA" id="ARBA00057621"/>
    </source>
</evidence>
<proteinExistence type="inferred from homology"/>
<evidence type="ECO:0000313" key="9">
    <source>
        <dbReference type="EMBL" id="JAG85878.1"/>
    </source>
</evidence>
<evidence type="ECO:0000256" key="5">
    <source>
        <dbReference type="ARBA" id="ARBA00023002"/>
    </source>
</evidence>
<organism evidence="9">
    <name type="scientific">Wollemia nobilis</name>
    <dbReference type="NCBI Taxonomy" id="56998"/>
    <lineage>
        <taxon>Eukaryota</taxon>
        <taxon>Viridiplantae</taxon>
        <taxon>Streptophyta</taxon>
        <taxon>Embryophyta</taxon>
        <taxon>Tracheophyta</taxon>
        <taxon>Spermatophyta</taxon>
        <taxon>Pinopsida</taxon>
        <taxon>Pinidae</taxon>
        <taxon>Conifers II</taxon>
        <taxon>Araucariales</taxon>
        <taxon>Araucariaceae</taxon>
        <taxon>Wollemia</taxon>
    </lineage>
</organism>
<sequence>MAEHHVIGWAAHDEAGILTPFKFTRRPTGPNDVVFKVTHCGICHTDLHQIHNGWKTAKYPMVPGHEIVGIVTELGSNVKNFQVGDHVGVGFLVESCEACECCKIGQEQYCDKSVWSYNGIDFQGNVTLGGFSSLMIADYRFVIHVPKNLPLSEAAPLLCAGITIYSPMKYYQMTEKGKHLGIVGLGGLGHMAVKFGKAFGLETTIISTSPNKEKEAIEVLGADHFLISKDPQQMQDAKKSLDFIIDTVSAVHPLEPLLSLLKHDGKLVLVGLPEKPLQLNASALIFGGRHTIGASLIGGISETQEMVNFCAEHNVTCMVEIVKMSYVNTAMERLRKSDVRYRFVIDVENSFESEETE</sequence>
<dbReference type="Gene3D" id="3.90.180.10">
    <property type="entry name" value="Medium-chain alcohol dehydrogenases, catalytic domain"/>
    <property type="match status" value="1"/>
</dbReference>
<evidence type="ECO:0000256" key="7">
    <source>
        <dbReference type="RuleBase" id="RU361277"/>
    </source>
</evidence>
<dbReference type="EMBL" id="GCHU01021937">
    <property type="protein sequence ID" value="JAG85878.1"/>
    <property type="molecule type" value="Transcribed_RNA"/>
</dbReference>
<reference evidence="9" key="1">
    <citation type="submission" date="2015-02" db="EMBL/GenBank/DDBJ databases">
        <title>A transcriptome of Wollemia nobilis - a relic of Gondwana.</title>
        <authorList>
            <person name="Chia J.Y."/>
            <person name="Leong Y.S."/>
            <person name="Abdul Karim S."/>
            <person name="Wan Azmi N."/>
            <person name="Hercus R."/>
            <person name="Croft L."/>
        </authorList>
    </citation>
    <scope>NUCLEOTIDE SEQUENCE</scope>
    <source>
        <strain evidence="9">MaeBrown</strain>
        <tissue evidence="9">Leaf</tissue>
    </source>
</reference>
<dbReference type="AlphaFoldDB" id="A0A0C9S4Y6"/>
<evidence type="ECO:0000256" key="3">
    <source>
        <dbReference type="ARBA" id="ARBA00022723"/>
    </source>
</evidence>
<dbReference type="SUPFAM" id="SSF51735">
    <property type="entry name" value="NAD(P)-binding Rossmann-fold domains"/>
    <property type="match status" value="1"/>
</dbReference>
<dbReference type="InterPro" id="IPR047109">
    <property type="entry name" value="CAD-like"/>
</dbReference>
<name>A0A0C9S4Y6_9CONI</name>
<dbReference type="GO" id="GO:0016616">
    <property type="term" value="F:oxidoreductase activity, acting on the CH-OH group of donors, NAD or NADP as acceptor"/>
    <property type="evidence" value="ECO:0007669"/>
    <property type="project" value="InterPro"/>
</dbReference>
<dbReference type="PROSITE" id="PS00059">
    <property type="entry name" value="ADH_ZINC"/>
    <property type="match status" value="1"/>
</dbReference>
<evidence type="ECO:0000256" key="4">
    <source>
        <dbReference type="ARBA" id="ARBA00022833"/>
    </source>
</evidence>
<dbReference type="SMART" id="SM00829">
    <property type="entry name" value="PKS_ER"/>
    <property type="match status" value="1"/>
</dbReference>
<keyword evidence="5" id="KW-0560">Oxidoreductase</keyword>
<dbReference type="InterPro" id="IPR020843">
    <property type="entry name" value="ER"/>
</dbReference>
<dbReference type="InterPro" id="IPR011032">
    <property type="entry name" value="GroES-like_sf"/>
</dbReference>
<dbReference type="InterPro" id="IPR036291">
    <property type="entry name" value="NAD(P)-bd_dom_sf"/>
</dbReference>
<dbReference type="FunFam" id="3.90.180.10:FF:000100">
    <property type="entry name" value="Putative cinnamyl alcohol dehydrogenase 6"/>
    <property type="match status" value="1"/>
</dbReference>
<dbReference type="Gene3D" id="3.40.50.720">
    <property type="entry name" value="NAD(P)-binding Rossmann-like Domain"/>
    <property type="match status" value="1"/>
</dbReference>
<keyword evidence="3 7" id="KW-0479">Metal-binding</keyword>
<dbReference type="InterPro" id="IPR013149">
    <property type="entry name" value="ADH-like_C"/>
</dbReference>
<dbReference type="FunFam" id="3.90.180.10:FF:000004">
    <property type="entry name" value="probable cinnamyl alcohol dehydrogenase"/>
    <property type="match status" value="1"/>
</dbReference>
<comment type="similarity">
    <text evidence="2 7">Belongs to the zinc-containing alcohol dehydrogenase family.</text>
</comment>